<feature type="transmembrane region" description="Helical" evidence="1">
    <location>
        <begin position="6"/>
        <end position="27"/>
    </location>
</feature>
<sequence>MVSDTVSSFFFLFPASIFFCICAFFFFKLNTFEKVSIILILIVCLFTFFQNNLFYILLSLETLSLIYSTLIASKSNVKGAVAYAACSFAVATVMAALIPHELSFTADNIDFLHVDDLRGKLFGSLLFLYAVGFVMAPVMNGAYASAGSLFLPFFSIFTYTLPLALIGKLGIGHSEFLFILSFFMLLYAFYRMAIERKLLSALIASQIGQVGLIGIILHCSMSDAYHYVYISAVYQLVMYFICSVFLKSGVDTFTKVTKSGFVLPAPLFAFASFILISTSFISLLNSDFLFLQFSGYGAKIIVFFLQALFISMIPARLFYYCYATNNRRIDNKTFEASLGERLCTACICVYFFLSFATWLNNLVEFFVVLAVVLSTAVLYFFFLDKIGTSLLVLDALIRSGLLALNRLISKMKKRLFFLWNFAVRGLCALFGSVIPIACGCLDSLSLSIVIFLMSIVVVLFLFAGV</sequence>
<reference evidence="2 3" key="2">
    <citation type="journal article" date="2020" name="MBio">
        <title>Isolation and Molecular Analysis of a Novel Neorickettsia Species That Causes Potomac Horse Fever.</title>
        <authorList>
            <person name="Teymournejad O."/>
            <person name="Lin M."/>
            <person name="Bekebrede H."/>
            <person name="Kamr A."/>
            <person name="Toribio R.E."/>
            <person name="Arroyo L.G."/>
            <person name="Baird J.D."/>
            <person name="Rikihisa Y."/>
        </authorList>
    </citation>
    <scope>NUCLEOTIDE SEQUENCE [LARGE SCALE GENOMIC DNA]</scope>
    <source>
        <strain evidence="2 3">Fin17</strain>
    </source>
</reference>
<organism evidence="2 3">
    <name type="scientific">Neorickettsia findlayensis</name>
    <dbReference type="NCBI Taxonomy" id="2686014"/>
    <lineage>
        <taxon>Bacteria</taxon>
        <taxon>Pseudomonadati</taxon>
        <taxon>Pseudomonadota</taxon>
        <taxon>Alphaproteobacteria</taxon>
        <taxon>Rickettsiales</taxon>
        <taxon>Anaplasmataceae</taxon>
        <taxon>Neorickettsia</taxon>
    </lineage>
</organism>
<feature type="transmembrane region" description="Helical" evidence="1">
    <location>
        <begin position="365"/>
        <end position="383"/>
    </location>
</feature>
<evidence type="ECO:0000313" key="3">
    <source>
        <dbReference type="Proteomes" id="UP000464912"/>
    </source>
</evidence>
<keyword evidence="1" id="KW-0472">Membrane</keyword>
<accession>A0A6P1GA78</accession>
<keyword evidence="1" id="KW-0812">Transmembrane</keyword>
<protein>
    <submittedName>
        <fullName evidence="2">Uncharacterized protein</fullName>
    </submittedName>
</protein>
<feature type="transmembrane region" description="Helical" evidence="1">
    <location>
        <begin position="224"/>
        <end position="246"/>
    </location>
</feature>
<feature type="transmembrane region" description="Helical" evidence="1">
    <location>
        <begin position="342"/>
        <end position="359"/>
    </location>
</feature>
<dbReference type="AlphaFoldDB" id="A0A6P1GA78"/>
<feature type="transmembrane region" description="Helical" evidence="1">
    <location>
        <begin position="39"/>
        <end position="60"/>
    </location>
</feature>
<feature type="transmembrane region" description="Helical" evidence="1">
    <location>
        <begin position="121"/>
        <end position="143"/>
    </location>
</feature>
<dbReference type="KEGG" id="nef:GP480_02200"/>
<feature type="transmembrane region" description="Helical" evidence="1">
    <location>
        <begin position="80"/>
        <end position="100"/>
    </location>
</feature>
<dbReference type="RefSeq" id="WP_160095481.1">
    <property type="nucleotide sequence ID" value="NZ_CP047224.1"/>
</dbReference>
<feature type="transmembrane region" description="Helical" evidence="1">
    <location>
        <begin position="443"/>
        <end position="463"/>
    </location>
</feature>
<feature type="transmembrane region" description="Helical" evidence="1">
    <location>
        <begin position="198"/>
        <end position="218"/>
    </location>
</feature>
<dbReference type="Proteomes" id="UP000464912">
    <property type="component" value="Chromosome"/>
</dbReference>
<feature type="transmembrane region" description="Helical" evidence="1">
    <location>
        <begin position="296"/>
        <end position="321"/>
    </location>
</feature>
<name>A0A6P1GA78_9RICK</name>
<feature type="transmembrane region" description="Helical" evidence="1">
    <location>
        <begin position="415"/>
        <end position="437"/>
    </location>
</feature>
<feature type="transmembrane region" description="Helical" evidence="1">
    <location>
        <begin position="267"/>
        <end position="284"/>
    </location>
</feature>
<keyword evidence="1" id="KW-1133">Transmembrane helix</keyword>
<evidence type="ECO:0000256" key="1">
    <source>
        <dbReference type="SAM" id="Phobius"/>
    </source>
</evidence>
<evidence type="ECO:0000313" key="2">
    <source>
        <dbReference type="EMBL" id="QHD65255.1"/>
    </source>
</evidence>
<keyword evidence="3" id="KW-1185">Reference proteome</keyword>
<proteinExistence type="predicted"/>
<gene>
    <name evidence="2" type="ORF">GP480_02200</name>
</gene>
<reference evidence="2 3" key="1">
    <citation type="journal article" date="2020" name="MBio">
        <title>Erratum for Teymournejad et al., 'Isolation and Molecular Analysis of a Novel Neorickettsia Species That Causes Potomac Horse Fever'.</title>
        <authorList>
            <person name="Teymournejad O."/>
            <person name="Lin M."/>
            <person name="Bekebrede H."/>
            <person name="Kamr A."/>
            <person name="Toribio R.E."/>
            <person name="Arroyo L.G."/>
            <person name="Baird J.D."/>
            <person name="Rikihisa Y."/>
        </authorList>
    </citation>
    <scope>NUCLEOTIDE SEQUENCE [LARGE SCALE GENOMIC DNA]</scope>
    <source>
        <strain evidence="2 3">Fin17</strain>
    </source>
</reference>
<dbReference type="EMBL" id="CP047224">
    <property type="protein sequence ID" value="QHD65255.1"/>
    <property type="molecule type" value="Genomic_DNA"/>
</dbReference>